<dbReference type="EMBL" id="QDEB01119677">
    <property type="protein sequence ID" value="RZB40358.1"/>
    <property type="molecule type" value="Genomic_DNA"/>
</dbReference>
<protein>
    <submittedName>
        <fullName evidence="1">COesterase domain containing protein</fullName>
    </submittedName>
</protein>
<dbReference type="OrthoDB" id="6846267at2759"/>
<dbReference type="Gene3D" id="3.40.50.1820">
    <property type="entry name" value="alpha/beta hydrolase"/>
    <property type="match status" value="1"/>
</dbReference>
<proteinExistence type="predicted"/>
<dbReference type="InterPro" id="IPR029058">
    <property type="entry name" value="AB_hydrolase_fold"/>
</dbReference>
<evidence type="ECO:0000313" key="2">
    <source>
        <dbReference type="Proteomes" id="UP000292052"/>
    </source>
</evidence>
<organism evidence="1 2">
    <name type="scientific">Asbolus verrucosus</name>
    <name type="common">Desert ironclad beetle</name>
    <dbReference type="NCBI Taxonomy" id="1661398"/>
    <lineage>
        <taxon>Eukaryota</taxon>
        <taxon>Metazoa</taxon>
        <taxon>Ecdysozoa</taxon>
        <taxon>Arthropoda</taxon>
        <taxon>Hexapoda</taxon>
        <taxon>Insecta</taxon>
        <taxon>Pterygota</taxon>
        <taxon>Neoptera</taxon>
        <taxon>Endopterygota</taxon>
        <taxon>Coleoptera</taxon>
        <taxon>Polyphaga</taxon>
        <taxon>Cucujiformia</taxon>
        <taxon>Tenebrionidae</taxon>
        <taxon>Pimeliinae</taxon>
        <taxon>Asbolus</taxon>
    </lineage>
</organism>
<dbReference type="Proteomes" id="UP000292052">
    <property type="component" value="Unassembled WGS sequence"/>
</dbReference>
<keyword evidence="2" id="KW-1185">Reference proteome</keyword>
<dbReference type="SUPFAM" id="SSF53474">
    <property type="entry name" value="alpha/beta-Hydrolases"/>
    <property type="match status" value="1"/>
</dbReference>
<accession>A0A482VB04</accession>
<gene>
    <name evidence="1" type="ORF">BDFB_014493</name>
</gene>
<sequence length="63" mass="7127">MCRVIKKTWLEIINQKILSFEDNNVSSPVMLLIHGRTFKMGSSMNLASDLIDDNGVVLVTINY</sequence>
<evidence type="ECO:0000313" key="1">
    <source>
        <dbReference type="EMBL" id="RZB40358.1"/>
    </source>
</evidence>
<name>A0A482VB04_ASBVE</name>
<comment type="caution">
    <text evidence="1">The sequence shown here is derived from an EMBL/GenBank/DDBJ whole genome shotgun (WGS) entry which is preliminary data.</text>
</comment>
<reference evidence="1 2" key="1">
    <citation type="submission" date="2017-03" db="EMBL/GenBank/DDBJ databases">
        <title>Genome of the blue death feigning beetle - Asbolus verrucosus.</title>
        <authorList>
            <person name="Rider S.D."/>
        </authorList>
    </citation>
    <scope>NUCLEOTIDE SEQUENCE [LARGE SCALE GENOMIC DNA]</scope>
    <source>
        <strain evidence="1">Butters</strain>
        <tissue evidence="1">Head and leg muscle</tissue>
    </source>
</reference>
<dbReference type="AlphaFoldDB" id="A0A482VB04"/>